<dbReference type="Pfam" id="PF07103">
    <property type="entry name" value="DUF1365"/>
    <property type="match status" value="2"/>
</dbReference>
<name>A0A9X3SCR7_9ACTN</name>
<dbReference type="InterPro" id="IPR010775">
    <property type="entry name" value="DUF1365"/>
</dbReference>
<dbReference type="PANTHER" id="PTHR33973:SF4">
    <property type="entry name" value="OS07G0153300 PROTEIN"/>
    <property type="match status" value="1"/>
</dbReference>
<dbReference type="AlphaFoldDB" id="A0A9X3SCR7"/>
<gene>
    <name evidence="1" type="ORF">OJ997_21110</name>
</gene>
<evidence type="ECO:0000313" key="2">
    <source>
        <dbReference type="Proteomes" id="UP001147653"/>
    </source>
</evidence>
<dbReference type="RefSeq" id="WP_270027207.1">
    <property type="nucleotide sequence ID" value="NZ_JAPDDP010000041.1"/>
</dbReference>
<comment type="caution">
    <text evidence="1">The sequence shown here is derived from an EMBL/GenBank/DDBJ whole genome shotgun (WGS) entry which is preliminary data.</text>
</comment>
<keyword evidence="2" id="KW-1185">Reference proteome</keyword>
<sequence length="195" mass="22345">MYAGTIRHRRFAPASHAFKYRLAMAWRDLGEGRRGFLSRREVLELVGEPFDGEIRLLSYPFGFNPVAFYYGYEGEAVRWIVAQVTNTPWGEQHSYVLGARGGSFEKEFHVSPFMAMDHTYFVRAAEPGETLSMHIESRRDGELAFDATLNLRRRPRRWSALIASTLRTLPLIYAHGVALKLKGVPHHPHPRTETS</sequence>
<evidence type="ECO:0000313" key="1">
    <source>
        <dbReference type="EMBL" id="MDA0182825.1"/>
    </source>
</evidence>
<dbReference type="PANTHER" id="PTHR33973">
    <property type="entry name" value="OS07G0153300 PROTEIN"/>
    <property type="match status" value="1"/>
</dbReference>
<protein>
    <submittedName>
        <fullName evidence="1">DUF1365 domain-containing protein</fullName>
    </submittedName>
</protein>
<dbReference type="EMBL" id="JAPDDP010000041">
    <property type="protein sequence ID" value="MDA0182825.1"/>
    <property type="molecule type" value="Genomic_DNA"/>
</dbReference>
<proteinExistence type="predicted"/>
<dbReference type="Proteomes" id="UP001147653">
    <property type="component" value="Unassembled WGS sequence"/>
</dbReference>
<organism evidence="1 2">
    <name type="scientific">Solirubrobacter phytolaccae</name>
    <dbReference type="NCBI Taxonomy" id="1404360"/>
    <lineage>
        <taxon>Bacteria</taxon>
        <taxon>Bacillati</taxon>
        <taxon>Actinomycetota</taxon>
        <taxon>Thermoleophilia</taxon>
        <taxon>Solirubrobacterales</taxon>
        <taxon>Solirubrobacteraceae</taxon>
        <taxon>Solirubrobacter</taxon>
    </lineage>
</organism>
<accession>A0A9X3SCR7</accession>
<reference evidence="1" key="1">
    <citation type="submission" date="2022-10" db="EMBL/GenBank/DDBJ databases">
        <title>The WGS of Solirubrobacter phytolaccae KCTC 29190.</title>
        <authorList>
            <person name="Jiang Z."/>
        </authorList>
    </citation>
    <scope>NUCLEOTIDE SEQUENCE</scope>
    <source>
        <strain evidence="1">KCTC 29190</strain>
    </source>
</reference>